<dbReference type="Pfam" id="PF02388">
    <property type="entry name" value="FemAB"/>
    <property type="match status" value="2"/>
</dbReference>
<evidence type="ECO:0000256" key="5">
    <source>
        <dbReference type="ARBA" id="ARBA00023315"/>
    </source>
</evidence>
<keyword evidence="4" id="KW-0573">Peptidoglycan synthesis</keyword>
<evidence type="ECO:0000256" key="4">
    <source>
        <dbReference type="ARBA" id="ARBA00022984"/>
    </source>
</evidence>
<dbReference type="RefSeq" id="WP_212526209.1">
    <property type="nucleotide sequence ID" value="NZ_JAGSOG010000001.1"/>
</dbReference>
<accession>A0A941EJT6</accession>
<dbReference type="PROSITE" id="PS51191">
    <property type="entry name" value="FEMABX"/>
    <property type="match status" value="1"/>
</dbReference>
<dbReference type="Gene3D" id="3.40.630.30">
    <property type="match status" value="2"/>
</dbReference>
<dbReference type="InterPro" id="IPR050644">
    <property type="entry name" value="PG_Glycine_Bridge_Synth"/>
</dbReference>
<comment type="similarity">
    <text evidence="1">Belongs to the FemABX family.</text>
</comment>
<keyword evidence="8" id="KW-1185">Reference proteome</keyword>
<dbReference type="PANTHER" id="PTHR36174:SF1">
    <property type="entry name" value="LIPID II:GLYCINE GLYCYLTRANSFERASE"/>
    <property type="match status" value="1"/>
</dbReference>
<evidence type="ECO:0000313" key="7">
    <source>
        <dbReference type="EMBL" id="MBR7831678.1"/>
    </source>
</evidence>
<name>A0A941EJT6_9ACTN</name>
<protein>
    <submittedName>
        <fullName evidence="7">Peptidoglycan bridge formation glycyltransferase FemA/FemB family protein</fullName>
    </submittedName>
</protein>
<organism evidence="7 8">
    <name type="scientific">Actinospica durhamensis</name>
    <dbReference type="NCBI Taxonomy" id="1508375"/>
    <lineage>
        <taxon>Bacteria</taxon>
        <taxon>Bacillati</taxon>
        <taxon>Actinomycetota</taxon>
        <taxon>Actinomycetes</taxon>
        <taxon>Catenulisporales</taxon>
        <taxon>Actinospicaceae</taxon>
        <taxon>Actinospica</taxon>
    </lineage>
</organism>
<dbReference type="Proteomes" id="UP000675781">
    <property type="component" value="Unassembled WGS sequence"/>
</dbReference>
<evidence type="ECO:0000313" key="8">
    <source>
        <dbReference type="Proteomes" id="UP000675781"/>
    </source>
</evidence>
<keyword evidence="3" id="KW-0133">Cell shape</keyword>
<evidence type="ECO:0000256" key="6">
    <source>
        <dbReference type="ARBA" id="ARBA00023316"/>
    </source>
</evidence>
<keyword evidence="6" id="KW-0961">Cell wall biogenesis/degradation</keyword>
<dbReference type="SUPFAM" id="SSF55729">
    <property type="entry name" value="Acyl-CoA N-acyltransferases (Nat)"/>
    <property type="match status" value="2"/>
</dbReference>
<dbReference type="InterPro" id="IPR016181">
    <property type="entry name" value="Acyl_CoA_acyltransferase"/>
</dbReference>
<gene>
    <name evidence="7" type="ORF">KDL01_00310</name>
</gene>
<dbReference type="GO" id="GO:0071555">
    <property type="term" value="P:cell wall organization"/>
    <property type="evidence" value="ECO:0007669"/>
    <property type="project" value="UniProtKB-KW"/>
</dbReference>
<evidence type="ECO:0000256" key="1">
    <source>
        <dbReference type="ARBA" id="ARBA00009943"/>
    </source>
</evidence>
<dbReference type="AlphaFoldDB" id="A0A941EJT6"/>
<keyword evidence="5" id="KW-0012">Acyltransferase</keyword>
<dbReference type="InterPro" id="IPR003447">
    <property type="entry name" value="FEMABX"/>
</dbReference>
<reference evidence="7" key="1">
    <citation type="submission" date="2021-04" db="EMBL/GenBank/DDBJ databases">
        <title>Genome based classification of Actinospica acidithermotolerans sp. nov., an actinobacterium isolated from an Indonesian hot spring.</title>
        <authorList>
            <person name="Kusuma A.B."/>
            <person name="Putra K.E."/>
            <person name="Nafisah S."/>
            <person name="Loh J."/>
            <person name="Nouioui I."/>
            <person name="Goodfellow M."/>
        </authorList>
    </citation>
    <scope>NUCLEOTIDE SEQUENCE</scope>
    <source>
        <strain evidence="7">CSCA 57</strain>
    </source>
</reference>
<keyword evidence="2" id="KW-0808">Transferase</keyword>
<dbReference type="EMBL" id="JAGSOG010000001">
    <property type="protein sequence ID" value="MBR7831678.1"/>
    <property type="molecule type" value="Genomic_DNA"/>
</dbReference>
<proteinExistence type="inferred from homology"/>
<comment type="caution">
    <text evidence="7">The sequence shown here is derived from an EMBL/GenBank/DDBJ whole genome shotgun (WGS) entry which is preliminary data.</text>
</comment>
<sequence>MEIQLTDRSLLRAAPRVPPQALARAVADRVRIEVREIESAAHLGFLLHRAEPEQLSFLQAPVWGRVKAGWRAESLGWFQRGELVGTALVLYRDLPPLPVLGRRCLAYLPEGPTLGWFADGCVPADWLDPLVRHLRAAGAFCVKLGPKVVARRWSAASVKAGMADASVTDFAELAADAVEPEAARLVEDLRALGWRRRAAAGHGIADQQPRHFVRIPLDGRTEAELLGSFHPQWRRNVRTAERTGVRVWRAGPEQLPVFHRLYLETARRDAFTPRPLTYFERMFDVLGQCEPDGIRLYLAGVDGVASAAATTVRLGRHAWFGYGASGDYRRDLRASNAVQWRMMRDALADGMEFYDLRGVGSTLDPGHPMFGLLRFKIGTGGEVVEYPGEYDYVINRGLDAAVRAYLRMR</sequence>
<dbReference type="GO" id="GO:0009252">
    <property type="term" value="P:peptidoglycan biosynthetic process"/>
    <property type="evidence" value="ECO:0007669"/>
    <property type="project" value="UniProtKB-KW"/>
</dbReference>
<dbReference type="GO" id="GO:0016755">
    <property type="term" value="F:aminoacyltransferase activity"/>
    <property type="evidence" value="ECO:0007669"/>
    <property type="project" value="InterPro"/>
</dbReference>
<evidence type="ECO:0000256" key="2">
    <source>
        <dbReference type="ARBA" id="ARBA00022679"/>
    </source>
</evidence>
<evidence type="ECO:0000256" key="3">
    <source>
        <dbReference type="ARBA" id="ARBA00022960"/>
    </source>
</evidence>
<dbReference type="GO" id="GO:0008360">
    <property type="term" value="P:regulation of cell shape"/>
    <property type="evidence" value="ECO:0007669"/>
    <property type="project" value="UniProtKB-KW"/>
</dbReference>
<dbReference type="PANTHER" id="PTHR36174">
    <property type="entry name" value="LIPID II:GLYCINE GLYCYLTRANSFERASE"/>
    <property type="match status" value="1"/>
</dbReference>